<sequence length="355" mass="40469">MFGIRIFEVHERLSHSNTHLPEAFHKGYELCFFAHDLAAHLLKSGCEKGIFSFAVNDIVDNVEASELIDLVEKVKSKDILERLPEILISKIFPAVLSDLLHYVFEALEAARKGKLSVAFTLLRKPLQDNLFVLESIIEDECDFSERLACTPPNFNRADDITSHRARIASVLDRVGYADVFDANYLAQLRYDKSFADSFDGFCNKATHLITSKSILKTSAYSLNFIFSTDLTHNSQWSFLFSRLPYVLAYSSMLCEHISERFALTYPEYKDDMNRRMSALYILNAIEHEDFLSEPLANLALHLHQWLEAHCKASGYQEPDIESLQRMGETGAFPGEAENKVQARFDAFESLAKLPF</sequence>
<accession>A0AB37QQB7</accession>
<protein>
    <submittedName>
        <fullName evidence="1">Uncharacterized protein</fullName>
    </submittedName>
</protein>
<dbReference type="Proteomes" id="UP000272613">
    <property type="component" value="Unassembled WGS sequence"/>
</dbReference>
<evidence type="ECO:0000313" key="2">
    <source>
        <dbReference type="Proteomes" id="UP000272613"/>
    </source>
</evidence>
<comment type="caution">
    <text evidence="1">The sequence shown here is derived from an EMBL/GenBank/DDBJ whole genome shotgun (WGS) entry which is preliminary data.</text>
</comment>
<reference evidence="1 2" key="1">
    <citation type="submission" date="2018-08" db="EMBL/GenBank/DDBJ databases">
        <title>Recombination of ecologically and evolutionarily significant loci maintains genetic cohesion in the Pseudomonas syringae species complex.</title>
        <authorList>
            <person name="Dillon M."/>
            <person name="Thakur S."/>
            <person name="Almeida R.N.D."/>
            <person name="Weir B.S."/>
            <person name="Guttman D.S."/>
        </authorList>
    </citation>
    <scope>NUCLEOTIDE SEQUENCE [LARGE SCALE GENOMIC DNA]</scope>
    <source>
        <strain evidence="1 2">ICMP 5019</strain>
    </source>
</reference>
<name>A0AB37QQB7_9PSED</name>
<gene>
    <name evidence="1" type="ORF">ALP74_200342</name>
</gene>
<dbReference type="AlphaFoldDB" id="A0AB37QQB7"/>
<evidence type="ECO:0000313" key="1">
    <source>
        <dbReference type="EMBL" id="RMS00109.1"/>
    </source>
</evidence>
<dbReference type="EMBL" id="RBSH01000186">
    <property type="protein sequence ID" value="RMS00109.1"/>
    <property type="molecule type" value="Genomic_DNA"/>
</dbReference>
<proteinExistence type="predicted"/>
<organism evidence="1 2">
    <name type="scientific">Pseudomonas coronafaciens pv. garcae</name>
    <dbReference type="NCBI Taxonomy" id="251653"/>
    <lineage>
        <taxon>Bacteria</taxon>
        <taxon>Pseudomonadati</taxon>
        <taxon>Pseudomonadota</taxon>
        <taxon>Gammaproteobacteria</taxon>
        <taxon>Pseudomonadales</taxon>
        <taxon>Pseudomonadaceae</taxon>
        <taxon>Pseudomonas</taxon>
        <taxon>Pseudomonas coronafaciens</taxon>
    </lineage>
</organism>